<reference evidence="1 2" key="1">
    <citation type="submission" date="2010-05" db="EMBL/GenBank/DDBJ databases">
        <title>The Genome Sequence of Thecamonas trahens ATCC 50062.</title>
        <authorList>
            <consortium name="The Broad Institute Genome Sequencing Platform"/>
            <person name="Russ C."/>
            <person name="Cuomo C."/>
            <person name="Shea T."/>
            <person name="Young S.K."/>
            <person name="Zeng Q."/>
            <person name="Koehrsen M."/>
            <person name="Haas B."/>
            <person name="Borodovsky M."/>
            <person name="Guigo R."/>
            <person name="Alvarado L."/>
            <person name="Berlin A."/>
            <person name="Bochicchio J."/>
            <person name="Borenstein D."/>
            <person name="Chapman S."/>
            <person name="Chen Z."/>
            <person name="Freedman E."/>
            <person name="Gellesch M."/>
            <person name="Goldberg J."/>
            <person name="Griggs A."/>
            <person name="Gujja S."/>
            <person name="Heilman E."/>
            <person name="Heiman D."/>
            <person name="Hepburn T."/>
            <person name="Howarth C."/>
            <person name="Jen D."/>
            <person name="Larson L."/>
            <person name="Mehta T."/>
            <person name="Park D."/>
            <person name="Pearson M."/>
            <person name="Roberts A."/>
            <person name="Saif S."/>
            <person name="Shenoy N."/>
            <person name="Sisk P."/>
            <person name="Stolte C."/>
            <person name="Sykes S."/>
            <person name="Thomson T."/>
            <person name="Walk T."/>
            <person name="White J."/>
            <person name="Yandava C."/>
            <person name="Burger G."/>
            <person name="Gray M.W."/>
            <person name="Holland P.W.H."/>
            <person name="King N."/>
            <person name="Lang F.B.F."/>
            <person name="Roger A.J."/>
            <person name="Ruiz-Trillo I."/>
            <person name="Lander E."/>
            <person name="Nusbaum C."/>
        </authorList>
    </citation>
    <scope>NUCLEOTIDE SEQUENCE [LARGE SCALE GENOMIC DNA]</scope>
    <source>
        <strain evidence="1 2">ATCC 50062</strain>
    </source>
</reference>
<proteinExistence type="predicted"/>
<accession>A0A0L0DRV5</accession>
<dbReference type="Proteomes" id="UP000054408">
    <property type="component" value="Unassembled WGS sequence"/>
</dbReference>
<organism evidence="1 2">
    <name type="scientific">Thecamonas trahens ATCC 50062</name>
    <dbReference type="NCBI Taxonomy" id="461836"/>
    <lineage>
        <taxon>Eukaryota</taxon>
        <taxon>Apusozoa</taxon>
        <taxon>Apusomonadida</taxon>
        <taxon>Apusomonadidae</taxon>
        <taxon>Thecamonas</taxon>
    </lineage>
</organism>
<dbReference type="EMBL" id="GL349486">
    <property type="protein sequence ID" value="KNC54158.1"/>
    <property type="molecule type" value="Genomic_DNA"/>
</dbReference>
<evidence type="ECO:0000313" key="2">
    <source>
        <dbReference type="Proteomes" id="UP000054408"/>
    </source>
</evidence>
<name>A0A0L0DRV5_THETB</name>
<gene>
    <name evidence="1" type="ORF">AMSG_09938</name>
</gene>
<keyword evidence="2" id="KW-1185">Reference proteome</keyword>
<evidence type="ECO:0000313" key="1">
    <source>
        <dbReference type="EMBL" id="KNC54158.1"/>
    </source>
</evidence>
<protein>
    <submittedName>
        <fullName evidence="1">Uncharacterized protein</fullName>
    </submittedName>
</protein>
<sequence>MSNAAAVAAVAGTAWAANSGPLLEPSLRVAAWLASRLSPHPLRIEFDSAEGTLLLPRTELRLDHLRVTRTPEGASRDIAAGFDLVAARVDLVAARGMATPSGAPVIESLHVSGLSGTVRTAPHSPPLPHVVIGHARLDHAALVVDLHTHQQNLPLPLVVKAAEIRDLDIADVPASLALARLQGLVDGVGTFHLTSGGADADVELALRNIPLVRVSAMAPAGSALEWLSRGGLDLGVQAKYVYDPINPSRLSHVTLRVSSRLFDLAADIPASRRDQLAPSRLAAVRTFVAYVNSHSRAIDLAYTVRVTPAELRDALAECGESRTRAFVTLFLRALSTELFRSAGSSLLEGLSALVDRARQ</sequence>
<dbReference type="RefSeq" id="XP_013753979.1">
    <property type="nucleotide sequence ID" value="XM_013898525.1"/>
</dbReference>
<dbReference type="GeneID" id="25568290"/>
<dbReference type="AlphaFoldDB" id="A0A0L0DRV5"/>